<reference evidence="3" key="1">
    <citation type="journal article" date="2019" name="Int. J. Syst. Evol. Microbiol.">
        <title>The Global Catalogue of Microorganisms (GCM) 10K type strain sequencing project: providing services to taxonomists for standard genome sequencing and annotation.</title>
        <authorList>
            <consortium name="The Broad Institute Genomics Platform"/>
            <consortium name="The Broad Institute Genome Sequencing Center for Infectious Disease"/>
            <person name="Wu L."/>
            <person name="Ma J."/>
        </authorList>
    </citation>
    <scope>NUCLEOTIDE SEQUENCE [LARGE SCALE GENOMIC DNA]</scope>
    <source>
        <strain evidence="3">JCM 17938</strain>
    </source>
</reference>
<dbReference type="EMBL" id="BAABHJ010000039">
    <property type="protein sequence ID" value="GAA4617383.1"/>
    <property type="molecule type" value="Genomic_DNA"/>
</dbReference>
<dbReference type="InterPro" id="IPR002575">
    <property type="entry name" value="Aminoglycoside_PTrfase"/>
</dbReference>
<comment type="caution">
    <text evidence="2">The sequence shown here is derived from an EMBL/GenBank/DDBJ whole genome shotgun (WGS) entry which is preliminary data.</text>
</comment>
<protein>
    <submittedName>
        <fullName evidence="2">Aminoglycoside phosphotransferase family protein</fullName>
    </submittedName>
</protein>
<organism evidence="2 3">
    <name type="scientific">Actinoallomurus liliacearum</name>
    <dbReference type="NCBI Taxonomy" id="1080073"/>
    <lineage>
        <taxon>Bacteria</taxon>
        <taxon>Bacillati</taxon>
        <taxon>Actinomycetota</taxon>
        <taxon>Actinomycetes</taxon>
        <taxon>Streptosporangiales</taxon>
        <taxon>Thermomonosporaceae</taxon>
        <taxon>Actinoallomurus</taxon>
    </lineage>
</organism>
<evidence type="ECO:0000313" key="2">
    <source>
        <dbReference type="EMBL" id="GAA4617383.1"/>
    </source>
</evidence>
<dbReference type="InterPro" id="IPR011009">
    <property type="entry name" value="Kinase-like_dom_sf"/>
</dbReference>
<evidence type="ECO:0000313" key="3">
    <source>
        <dbReference type="Proteomes" id="UP001500212"/>
    </source>
</evidence>
<dbReference type="RefSeq" id="WP_345365614.1">
    <property type="nucleotide sequence ID" value="NZ_BAABHJ010000039.1"/>
</dbReference>
<dbReference type="Gene3D" id="3.90.1200.10">
    <property type="match status" value="1"/>
</dbReference>
<dbReference type="Proteomes" id="UP001500212">
    <property type="component" value="Unassembled WGS sequence"/>
</dbReference>
<gene>
    <name evidence="2" type="ORF">GCM10023195_77610</name>
</gene>
<dbReference type="Pfam" id="PF01636">
    <property type="entry name" value="APH"/>
    <property type="match status" value="1"/>
</dbReference>
<evidence type="ECO:0000259" key="1">
    <source>
        <dbReference type="Pfam" id="PF01636"/>
    </source>
</evidence>
<keyword evidence="3" id="KW-1185">Reference proteome</keyword>
<feature type="domain" description="Aminoglycoside phosphotransferase" evidence="1">
    <location>
        <begin position="40"/>
        <end position="245"/>
    </location>
</feature>
<sequence>MSETPTFTESGLSPVLDKACKKANLSAERAELLRVGENAIYLLPDEQVVVRIARSADQLPRMRRELCVARWLDAGGVPTVRPYDLGQQPIVASEHPVSFWHAVSGGPTPDTADLARLLAGFHALDDCPCDLPAFDPLAKVMPRLEAAIGVSDADWDFLAARCRELDERWRDLEFALPPGPIHGDAWTGNLMADRDQVVLGDFEAAAIGPREWDLMPIAIAQSRYGLPADRYQQFVDAYGGFDVTKWSGYLVLREVRELGMTTWLMQMILENTAIEEEFQNRVTSLREGDFARAWTTF</sequence>
<proteinExistence type="predicted"/>
<name>A0ABP8TVD4_9ACTN</name>
<dbReference type="SUPFAM" id="SSF56112">
    <property type="entry name" value="Protein kinase-like (PK-like)"/>
    <property type="match status" value="1"/>
</dbReference>
<accession>A0ABP8TVD4</accession>